<dbReference type="AlphaFoldDB" id="A0AAU8JF75"/>
<proteinExistence type="predicted"/>
<dbReference type="InterPro" id="IPR022025">
    <property type="entry name" value="Amidoligase_2"/>
</dbReference>
<evidence type="ECO:0000313" key="1">
    <source>
        <dbReference type="EMBL" id="XCM37855.1"/>
    </source>
</evidence>
<organism evidence="1">
    <name type="scientific">Planktothricoides raciborskii GIHE-MW2</name>
    <dbReference type="NCBI Taxonomy" id="2792601"/>
    <lineage>
        <taxon>Bacteria</taxon>
        <taxon>Bacillati</taxon>
        <taxon>Cyanobacteriota</taxon>
        <taxon>Cyanophyceae</taxon>
        <taxon>Oscillatoriophycideae</taxon>
        <taxon>Oscillatoriales</taxon>
        <taxon>Oscillatoriaceae</taxon>
        <taxon>Planktothricoides</taxon>
    </lineage>
</organism>
<gene>
    <name evidence="1" type="ORF">ABWT76_000660</name>
</gene>
<accession>A0AAU8JF75</accession>
<protein>
    <submittedName>
        <fullName evidence="1">Amidoligase family protein</fullName>
    </submittedName>
</protein>
<sequence>MKKLTWKIGFEIELLAPKGLSRQSLALAIAHQYGGIVRRFFHPQSEPSKVPGNPVFHNLTLGFEVVNQQGQLIARCVDDITLQEDLEKSCPPSPGWYRIVSDDLRLLHLIKQQANPDAELSEVLLPIAQLFGTELTAGTGGMCRVTDEIGSPIAIAAPLPGERERPCELITPPIETDHFNKLETLLKIAHDLGFTIPAEAATHFHFDATPLCSTPVFSNLVDILWQQGDRLRTEVGTNPKCRRLGKWPDELMKLVNTPGFRELSWAEAKIHLKKLNLSKYCDFNLKNFIYEIPDKNTFEARIFPGWIDPEPIANAAGLMENILFQALAYSGADAPSLVPGLQQRRLQSRGAKASIADLLQINNNE</sequence>
<dbReference type="Pfam" id="PF12224">
    <property type="entry name" value="Amidoligase_2"/>
    <property type="match status" value="1"/>
</dbReference>
<reference evidence="1" key="1">
    <citation type="submission" date="2024-07" db="EMBL/GenBank/DDBJ databases">
        <authorList>
            <person name="Kim Y.J."/>
            <person name="Jeong J.Y."/>
        </authorList>
    </citation>
    <scope>NUCLEOTIDE SEQUENCE</scope>
    <source>
        <strain evidence="1">GIHE-MW2</strain>
    </source>
</reference>
<dbReference type="RefSeq" id="WP_054469587.1">
    <property type="nucleotide sequence ID" value="NZ_CP159837.1"/>
</dbReference>
<dbReference type="EMBL" id="CP159837">
    <property type="protein sequence ID" value="XCM37855.1"/>
    <property type="molecule type" value="Genomic_DNA"/>
</dbReference>
<name>A0AAU8JF75_9CYAN</name>